<dbReference type="InterPro" id="IPR002347">
    <property type="entry name" value="SDR_fam"/>
</dbReference>
<sequence length="349" mass="39415">MFSEKRFSFDNIPDLSGKVAIVTGANTGIGFVTARELVRKNAHVFIASHSKDRGEPAVELIKKETKKDSVEFLQLELKSLNSVKRAAETFLARNLTIAYSLFTLLLLPTIKASAPSRIVNVSSKGHHRTPPTGIEFEKLNDPNAHTSFQRYAQSKLANILFTIELNKRLSETNVYCNSLHPGIIKTEITRGIVANWGTWLNPIISITSLFLLSPDDGALTQLYCATSPEIEEKNLCGRYFEPFGEIGEPSAQGKDEELAKKLWNFSENLIKEKLGDVIFINHSLRPSFQTDQYFLSKYLLTVMKFGEIDKTLTCLSIKIQIFVFYLNIQCRKKFAIILNVTNDKLKIFQ</sequence>
<evidence type="ECO:0000313" key="3">
    <source>
        <dbReference type="Proteomes" id="UP000266673"/>
    </source>
</evidence>
<name>A0A397VY59_9GLOM</name>
<accession>A0A397VY59</accession>
<evidence type="ECO:0008006" key="4">
    <source>
        <dbReference type="Google" id="ProtNLM"/>
    </source>
</evidence>
<proteinExistence type="predicted"/>
<dbReference type="EMBL" id="QKWP01000124">
    <property type="protein sequence ID" value="RIB26761.1"/>
    <property type="molecule type" value="Genomic_DNA"/>
</dbReference>
<keyword evidence="3" id="KW-1185">Reference proteome</keyword>
<evidence type="ECO:0000256" key="1">
    <source>
        <dbReference type="ARBA" id="ARBA00023002"/>
    </source>
</evidence>
<evidence type="ECO:0000313" key="2">
    <source>
        <dbReference type="EMBL" id="RIB26761.1"/>
    </source>
</evidence>
<dbReference type="GO" id="GO:0016491">
    <property type="term" value="F:oxidoreductase activity"/>
    <property type="evidence" value="ECO:0007669"/>
    <property type="project" value="UniProtKB-KW"/>
</dbReference>
<dbReference type="PANTHER" id="PTHR43157:SF44">
    <property type="entry name" value="DEHYDROGENASE_REDUCTASE SDR FAMILY MEMBER 13"/>
    <property type="match status" value="1"/>
</dbReference>
<dbReference type="SUPFAM" id="SSF51735">
    <property type="entry name" value="NAD(P)-binding Rossmann-fold domains"/>
    <property type="match status" value="1"/>
</dbReference>
<organism evidence="2 3">
    <name type="scientific">Gigaspora rosea</name>
    <dbReference type="NCBI Taxonomy" id="44941"/>
    <lineage>
        <taxon>Eukaryota</taxon>
        <taxon>Fungi</taxon>
        <taxon>Fungi incertae sedis</taxon>
        <taxon>Mucoromycota</taxon>
        <taxon>Glomeromycotina</taxon>
        <taxon>Glomeromycetes</taxon>
        <taxon>Diversisporales</taxon>
        <taxon>Gigasporaceae</taxon>
        <taxon>Gigaspora</taxon>
    </lineage>
</organism>
<dbReference type="Pfam" id="PF00106">
    <property type="entry name" value="adh_short"/>
    <property type="match status" value="1"/>
</dbReference>
<keyword evidence="1" id="KW-0560">Oxidoreductase</keyword>
<comment type="caution">
    <text evidence="2">The sequence shown here is derived from an EMBL/GenBank/DDBJ whole genome shotgun (WGS) entry which is preliminary data.</text>
</comment>
<dbReference type="PANTHER" id="PTHR43157">
    <property type="entry name" value="PHOSPHATIDYLINOSITOL-GLYCAN BIOSYNTHESIS CLASS F PROTEIN-RELATED"/>
    <property type="match status" value="1"/>
</dbReference>
<protein>
    <recommendedName>
        <fullName evidence="4">NAD(P)-binding protein</fullName>
    </recommendedName>
</protein>
<dbReference type="OrthoDB" id="191139at2759"/>
<reference evidence="2 3" key="1">
    <citation type="submission" date="2018-06" db="EMBL/GenBank/DDBJ databases">
        <title>Comparative genomics reveals the genomic features of Rhizophagus irregularis, R. cerebriforme, R. diaphanum and Gigaspora rosea, and their symbiotic lifestyle signature.</title>
        <authorList>
            <person name="Morin E."/>
            <person name="San Clemente H."/>
            <person name="Chen E.C.H."/>
            <person name="De La Providencia I."/>
            <person name="Hainaut M."/>
            <person name="Kuo A."/>
            <person name="Kohler A."/>
            <person name="Murat C."/>
            <person name="Tang N."/>
            <person name="Roy S."/>
            <person name="Loubradou J."/>
            <person name="Henrissat B."/>
            <person name="Grigoriev I.V."/>
            <person name="Corradi N."/>
            <person name="Roux C."/>
            <person name="Martin F.M."/>
        </authorList>
    </citation>
    <scope>NUCLEOTIDE SEQUENCE [LARGE SCALE GENOMIC DNA]</scope>
    <source>
        <strain evidence="2 3">DAOM 194757</strain>
    </source>
</reference>
<dbReference type="STRING" id="44941.A0A397VY59"/>
<dbReference type="AlphaFoldDB" id="A0A397VY59"/>
<dbReference type="PRINTS" id="PR00081">
    <property type="entry name" value="GDHRDH"/>
</dbReference>
<gene>
    <name evidence="2" type="ORF">C2G38_2138145</name>
</gene>
<dbReference type="Proteomes" id="UP000266673">
    <property type="component" value="Unassembled WGS sequence"/>
</dbReference>
<dbReference type="Gene3D" id="3.40.50.720">
    <property type="entry name" value="NAD(P)-binding Rossmann-like Domain"/>
    <property type="match status" value="2"/>
</dbReference>
<dbReference type="InterPro" id="IPR036291">
    <property type="entry name" value="NAD(P)-bd_dom_sf"/>
</dbReference>